<proteinExistence type="predicted"/>
<protein>
    <submittedName>
        <fullName evidence="1">Cation transporter</fullName>
    </submittedName>
</protein>
<accession>A0A2V4LEM5</accession>
<dbReference type="EMBL" id="QJRX01000002">
    <property type="protein sequence ID" value="PYC28102.1"/>
    <property type="molecule type" value="Genomic_DNA"/>
</dbReference>
<name>A0A2V4LEM5_AQUAC</name>
<dbReference type="Proteomes" id="UP000248146">
    <property type="component" value="Unassembled WGS sequence"/>
</dbReference>
<dbReference type="OrthoDB" id="7063376at2"/>
<gene>
    <name evidence="1" type="ORF">DMO17_02675</name>
</gene>
<evidence type="ECO:0000313" key="2">
    <source>
        <dbReference type="Proteomes" id="UP000248146"/>
    </source>
</evidence>
<sequence length="101" mass="11024">MKLHDLQNHAHAGQLDALNLISLEGGTYVLEARIGGQALCVHNEQGGVLHLRSVEHARDLLLGMPEVPFHLVHAEVHDEMCGMPPAASEPLRVPISLRSAW</sequence>
<organism evidence="1 2">
    <name type="scientific">Aquipseudomonas alcaligenes</name>
    <name type="common">Pseudomonas alcaligenes</name>
    <dbReference type="NCBI Taxonomy" id="43263"/>
    <lineage>
        <taxon>Bacteria</taxon>
        <taxon>Pseudomonadati</taxon>
        <taxon>Pseudomonadota</taxon>
        <taxon>Gammaproteobacteria</taxon>
        <taxon>Pseudomonadales</taxon>
        <taxon>Pseudomonadaceae</taxon>
        <taxon>Aquipseudomonas</taxon>
    </lineage>
</organism>
<evidence type="ECO:0000313" key="1">
    <source>
        <dbReference type="EMBL" id="PYC28102.1"/>
    </source>
</evidence>
<dbReference type="RefSeq" id="WP_110680784.1">
    <property type="nucleotide sequence ID" value="NZ_CP154874.1"/>
</dbReference>
<reference evidence="1 2" key="1">
    <citation type="submission" date="2018-06" db="EMBL/GenBank/DDBJ databases">
        <title>Pseudomonas diversity within urban Lake Michigan freshwaters.</title>
        <authorList>
            <person name="Batrich M."/>
            <person name="Hatzopoulos T."/>
            <person name="Putonti C."/>
        </authorList>
    </citation>
    <scope>NUCLEOTIDE SEQUENCE [LARGE SCALE GENOMIC DNA]</scope>
    <source>
        <strain evidence="1 2">MB-090714</strain>
    </source>
</reference>
<dbReference type="AlphaFoldDB" id="A0A2V4LEM5"/>
<dbReference type="Pfam" id="PF20090">
    <property type="entry name" value="DUF6482"/>
    <property type="match status" value="1"/>
</dbReference>
<dbReference type="InterPro" id="IPR045508">
    <property type="entry name" value="DUF6482"/>
</dbReference>
<comment type="caution">
    <text evidence="1">The sequence shown here is derived from an EMBL/GenBank/DDBJ whole genome shotgun (WGS) entry which is preliminary data.</text>
</comment>